<dbReference type="EMBL" id="BSPK01000118">
    <property type="protein sequence ID" value="GLS67940.1"/>
    <property type="molecule type" value="Genomic_DNA"/>
</dbReference>
<feature type="domain" description="Malonyl-CoA:ACP transacylase (MAT)" evidence="1">
    <location>
        <begin position="6"/>
        <end position="306"/>
    </location>
</feature>
<dbReference type="PANTHER" id="PTHR42681">
    <property type="entry name" value="MALONYL-COA-ACYL CARRIER PROTEIN TRANSACYLASE, MITOCHONDRIAL"/>
    <property type="match status" value="1"/>
</dbReference>
<dbReference type="SMART" id="SM00827">
    <property type="entry name" value="PKS_AT"/>
    <property type="match status" value="1"/>
</dbReference>
<proteinExistence type="predicted"/>
<dbReference type="InterPro" id="IPR014043">
    <property type="entry name" value="Acyl_transferase_dom"/>
</dbReference>
<protein>
    <submittedName>
        <fullName evidence="2">Malonate decarboxylase subunit epsilon</fullName>
    </submittedName>
</protein>
<dbReference type="InterPro" id="IPR001227">
    <property type="entry name" value="Ac_transferase_dom_sf"/>
</dbReference>
<dbReference type="SUPFAM" id="SSF55048">
    <property type="entry name" value="Probable ACP-binding domain of malonyl-CoA ACP transacylase"/>
    <property type="match status" value="1"/>
</dbReference>
<dbReference type="InterPro" id="IPR016035">
    <property type="entry name" value="Acyl_Trfase/lysoPLipase"/>
</dbReference>
<sequence>MSLAVLLSGQGGQHPGMFDLTADLPEAQPVFAAAASLLGADPRALARAGGPRLHENRAGQILVCTAALSAWPLVRAAAPARVIVAGYSIGDLAAWGCAGRLAPETVLRLAGARAEAMDAAAAPGQGLAGIRGLPQAWVAAMAGPRACHLAILNGPDSVVVGGPAAALDALCAEALAAGAQRAVVLPVHTPSHTPILAAATAAFRAALREAPAAAPPPGAPRLLSGLDGMPVFRAEAGLEKLALQISRTIDWSACLDAAREYGATRVLELGPGHALTTMARAALPDAQVHALEDFRSAAGVGVWLRA</sequence>
<evidence type="ECO:0000313" key="2">
    <source>
        <dbReference type="EMBL" id="GEP05741.1"/>
    </source>
</evidence>
<gene>
    <name evidence="3" type="ORF">GCM10007888_63250</name>
    <name evidence="2" type="ORF">MOX02_37790</name>
</gene>
<reference evidence="3" key="4">
    <citation type="submission" date="2023-01" db="EMBL/GenBank/DDBJ databases">
        <title>Draft genome sequence of Methylobacterium oxalidis strain NBRC 107715.</title>
        <authorList>
            <person name="Sun Q."/>
            <person name="Mori K."/>
        </authorList>
    </citation>
    <scope>NUCLEOTIDE SEQUENCE</scope>
    <source>
        <strain evidence="3">NBRC 107715</strain>
    </source>
</reference>
<organism evidence="2 4">
    <name type="scientific">Methylobacterium oxalidis</name>
    <dbReference type="NCBI Taxonomy" id="944322"/>
    <lineage>
        <taxon>Bacteria</taxon>
        <taxon>Pseudomonadati</taxon>
        <taxon>Pseudomonadota</taxon>
        <taxon>Alphaproteobacteria</taxon>
        <taxon>Hyphomicrobiales</taxon>
        <taxon>Methylobacteriaceae</taxon>
        <taxon>Methylobacterium</taxon>
    </lineage>
</organism>
<dbReference type="GO" id="GO:0004314">
    <property type="term" value="F:[acyl-carrier-protein] S-malonyltransferase activity"/>
    <property type="evidence" value="ECO:0007669"/>
    <property type="project" value="TreeGrafter"/>
</dbReference>
<dbReference type="Proteomes" id="UP000321960">
    <property type="component" value="Unassembled WGS sequence"/>
</dbReference>
<name>A0A512J6Z5_9HYPH</name>
<evidence type="ECO:0000259" key="1">
    <source>
        <dbReference type="SMART" id="SM00827"/>
    </source>
</evidence>
<dbReference type="Gene3D" id="3.30.70.250">
    <property type="entry name" value="Malonyl-CoA ACP transacylase, ACP-binding"/>
    <property type="match status" value="1"/>
</dbReference>
<dbReference type="AlphaFoldDB" id="A0A512J6Z5"/>
<dbReference type="OrthoDB" id="9808564at2"/>
<evidence type="ECO:0000313" key="4">
    <source>
        <dbReference type="Proteomes" id="UP000321960"/>
    </source>
</evidence>
<keyword evidence="5" id="KW-1185">Reference proteome</keyword>
<dbReference type="Proteomes" id="UP001156856">
    <property type="component" value="Unassembled WGS sequence"/>
</dbReference>
<dbReference type="RefSeq" id="WP_147027284.1">
    <property type="nucleotide sequence ID" value="NZ_BJZU01000076.1"/>
</dbReference>
<dbReference type="Gene3D" id="3.40.366.10">
    <property type="entry name" value="Malonyl-Coenzyme A Acyl Carrier Protein, domain 2"/>
    <property type="match status" value="1"/>
</dbReference>
<dbReference type="PANTHER" id="PTHR42681:SF6">
    <property type="entry name" value="BLL0263 PROTEIN"/>
    <property type="match status" value="1"/>
</dbReference>
<dbReference type="GO" id="GO:0005829">
    <property type="term" value="C:cytosol"/>
    <property type="evidence" value="ECO:0007669"/>
    <property type="project" value="TreeGrafter"/>
</dbReference>
<evidence type="ECO:0000313" key="3">
    <source>
        <dbReference type="EMBL" id="GLS67940.1"/>
    </source>
</evidence>
<dbReference type="SUPFAM" id="SSF52151">
    <property type="entry name" value="FabD/lysophospholipase-like"/>
    <property type="match status" value="1"/>
</dbReference>
<dbReference type="EMBL" id="BJZU01000076">
    <property type="protein sequence ID" value="GEP05741.1"/>
    <property type="molecule type" value="Genomic_DNA"/>
</dbReference>
<reference evidence="2 4" key="3">
    <citation type="submission" date="2019-07" db="EMBL/GenBank/DDBJ databases">
        <title>Whole genome shotgun sequence of Methylobacterium oxalidis NBRC 107715.</title>
        <authorList>
            <person name="Hosoyama A."/>
            <person name="Uohara A."/>
            <person name="Ohji S."/>
            <person name="Ichikawa N."/>
        </authorList>
    </citation>
    <scope>NUCLEOTIDE SEQUENCE [LARGE SCALE GENOMIC DNA]</scope>
    <source>
        <strain evidence="2 4">NBRC 107715</strain>
    </source>
</reference>
<accession>A0A512J6Z5</accession>
<reference evidence="5" key="2">
    <citation type="journal article" date="2019" name="Int. J. Syst. Evol. Microbiol.">
        <title>The Global Catalogue of Microorganisms (GCM) 10K type strain sequencing project: providing services to taxonomists for standard genome sequencing and annotation.</title>
        <authorList>
            <consortium name="The Broad Institute Genomics Platform"/>
            <consortium name="The Broad Institute Genome Sequencing Center for Infectious Disease"/>
            <person name="Wu L."/>
            <person name="Ma J."/>
        </authorList>
    </citation>
    <scope>NUCLEOTIDE SEQUENCE [LARGE SCALE GENOMIC DNA]</scope>
    <source>
        <strain evidence="5">NBRC 107715</strain>
    </source>
</reference>
<reference evidence="3" key="1">
    <citation type="journal article" date="2014" name="Int. J. Syst. Evol. Microbiol.">
        <title>Complete genome of a new Firmicutes species belonging to the dominant human colonic microbiota ('Ruminococcus bicirculans') reveals two chromosomes and a selective capacity to utilize plant glucans.</title>
        <authorList>
            <consortium name="NISC Comparative Sequencing Program"/>
            <person name="Wegmann U."/>
            <person name="Louis P."/>
            <person name="Goesmann A."/>
            <person name="Henrissat B."/>
            <person name="Duncan S.H."/>
            <person name="Flint H.J."/>
        </authorList>
    </citation>
    <scope>NUCLEOTIDE SEQUENCE</scope>
    <source>
        <strain evidence="3">NBRC 107715</strain>
    </source>
</reference>
<dbReference type="GO" id="GO:0006633">
    <property type="term" value="P:fatty acid biosynthetic process"/>
    <property type="evidence" value="ECO:0007669"/>
    <property type="project" value="TreeGrafter"/>
</dbReference>
<comment type="caution">
    <text evidence="2">The sequence shown here is derived from an EMBL/GenBank/DDBJ whole genome shotgun (WGS) entry which is preliminary data.</text>
</comment>
<dbReference type="Pfam" id="PF00698">
    <property type="entry name" value="Acyl_transf_1"/>
    <property type="match status" value="1"/>
</dbReference>
<evidence type="ECO:0000313" key="5">
    <source>
        <dbReference type="Proteomes" id="UP001156856"/>
    </source>
</evidence>
<dbReference type="InterPro" id="IPR016036">
    <property type="entry name" value="Malonyl_transacylase_ACP-bd"/>
</dbReference>
<dbReference type="InterPro" id="IPR050858">
    <property type="entry name" value="Mal-CoA-ACP_Trans/PKS_FabD"/>
</dbReference>